<organism evidence="3 4">
    <name type="scientific">Nocardioides ginsengisegetis</name>
    <dbReference type="NCBI Taxonomy" id="661491"/>
    <lineage>
        <taxon>Bacteria</taxon>
        <taxon>Bacillati</taxon>
        <taxon>Actinomycetota</taxon>
        <taxon>Actinomycetes</taxon>
        <taxon>Propionibacteriales</taxon>
        <taxon>Nocardioidaceae</taxon>
        <taxon>Nocardioides</taxon>
    </lineage>
</organism>
<feature type="domain" description="Thiolase C-terminal" evidence="2">
    <location>
        <begin position="443"/>
        <end position="548"/>
    </location>
</feature>
<dbReference type="InterPro" id="IPR002878">
    <property type="entry name" value="ChsH2_C"/>
</dbReference>
<dbReference type="EMBL" id="JACGXA010000001">
    <property type="protein sequence ID" value="MBA8804942.1"/>
    <property type="molecule type" value="Genomic_DNA"/>
</dbReference>
<dbReference type="Gene3D" id="6.10.30.10">
    <property type="match status" value="1"/>
</dbReference>
<dbReference type="InterPro" id="IPR016039">
    <property type="entry name" value="Thiolase-like"/>
</dbReference>
<keyword evidence="4" id="KW-1185">Reference proteome</keyword>
<evidence type="ECO:0000313" key="3">
    <source>
        <dbReference type="EMBL" id="MBA8804942.1"/>
    </source>
</evidence>
<sequence>MTDQPAHRRPVPELSPWNRPFWTGGRDGELRLPHCEPCDVLTHPSQVVCRSCLGDLTEWVAVDGAGTVIGVTVNHQMFMHRFEPPPYVIAVVALDAAPGVRLTTNLVAPDGSTCAQDETRVGQRVSVQFVEQDDVFFPVFAPIDEPHARTADLVPLPRVETRPPASSRRFEHDVVVSGIGISQVGRRLGRNPLSLTIEACRAAVEDAGLELADIDGLSTYPGAAASGGISEGGIGVVEEALGLRPVWHNGAMETPGQAGSIQAAMLAVSTGLARHVLCFRTVWEATHSDLLRTGGLSLPKGGLASGFFQWRAPYGAASAANWIAMMASQYFDRYGVGRETLGWIALNARKNAALNPYAVYRDPITMDDYLGARMISTPFGLYDCDVPCDSSVAVIISAAETASDLRVTPVRVDSVGTQMSERPSWDQETFTHLSGVFGPAAHLWTRTDLRPADVDVALLYDGFSFNCLSWLEALGFCGIGEAKDFLDGGSRIALDGELPLNPHGGQLSAGRTHGYGFFHEAVTQLRGDGGERQVDGARVAVAAIGGGVPGGCFLLRTDS</sequence>
<dbReference type="CDD" id="cd00829">
    <property type="entry name" value="SCP-x_thiolase"/>
    <property type="match status" value="1"/>
</dbReference>
<name>A0A7W3PAX8_9ACTN</name>
<feature type="domain" description="ChsH2 C-terminal OB-fold" evidence="1">
    <location>
        <begin position="59"/>
        <end position="129"/>
    </location>
</feature>
<proteinExistence type="predicted"/>
<dbReference type="Pfam" id="PF01796">
    <property type="entry name" value="OB_ChsH2_C"/>
    <property type="match status" value="1"/>
</dbReference>
<dbReference type="GO" id="GO:0016746">
    <property type="term" value="F:acyltransferase activity"/>
    <property type="evidence" value="ECO:0007669"/>
    <property type="project" value="InterPro"/>
</dbReference>
<dbReference type="PANTHER" id="PTHR42870">
    <property type="entry name" value="ACETYL-COA C-ACETYLTRANSFERASE"/>
    <property type="match status" value="1"/>
</dbReference>
<dbReference type="Gene3D" id="3.40.47.10">
    <property type="match status" value="1"/>
</dbReference>
<dbReference type="InterPro" id="IPR055140">
    <property type="entry name" value="Thiolase_C_2"/>
</dbReference>
<comment type="caution">
    <text evidence="3">The sequence shown here is derived from an EMBL/GenBank/DDBJ whole genome shotgun (WGS) entry which is preliminary data.</text>
</comment>
<dbReference type="SUPFAM" id="SSF50249">
    <property type="entry name" value="Nucleic acid-binding proteins"/>
    <property type="match status" value="1"/>
</dbReference>
<evidence type="ECO:0000259" key="1">
    <source>
        <dbReference type="Pfam" id="PF01796"/>
    </source>
</evidence>
<accession>A0A7W3PAX8</accession>
<dbReference type="AlphaFoldDB" id="A0A7W3PAX8"/>
<gene>
    <name evidence="3" type="ORF">FB382_003233</name>
</gene>
<protein>
    <submittedName>
        <fullName evidence="3">Acetyl-CoA acetyltransferase/uncharacterized OB-fold protein</fullName>
    </submittedName>
</protein>
<keyword evidence="3" id="KW-0808">Transferase</keyword>
<dbReference type="Pfam" id="PF22691">
    <property type="entry name" value="Thiolase_C_1"/>
    <property type="match status" value="1"/>
</dbReference>
<dbReference type="RefSeq" id="WP_246377218.1">
    <property type="nucleotide sequence ID" value="NZ_JACGXA010000001.1"/>
</dbReference>
<dbReference type="Proteomes" id="UP000580910">
    <property type="component" value="Unassembled WGS sequence"/>
</dbReference>
<evidence type="ECO:0000259" key="2">
    <source>
        <dbReference type="Pfam" id="PF22691"/>
    </source>
</evidence>
<evidence type="ECO:0000313" key="4">
    <source>
        <dbReference type="Proteomes" id="UP000580910"/>
    </source>
</evidence>
<dbReference type="InterPro" id="IPR012340">
    <property type="entry name" value="NA-bd_OB-fold"/>
</dbReference>
<dbReference type="SUPFAM" id="SSF53901">
    <property type="entry name" value="Thiolase-like"/>
    <property type="match status" value="2"/>
</dbReference>
<reference evidence="3 4" key="1">
    <citation type="submission" date="2020-07" db="EMBL/GenBank/DDBJ databases">
        <title>Sequencing the genomes of 1000 actinobacteria strains.</title>
        <authorList>
            <person name="Klenk H.-P."/>
        </authorList>
    </citation>
    <scope>NUCLEOTIDE SEQUENCE [LARGE SCALE GENOMIC DNA]</scope>
    <source>
        <strain evidence="3 4">DSM 21349</strain>
    </source>
</reference>
<dbReference type="PANTHER" id="PTHR42870:SF1">
    <property type="entry name" value="NON-SPECIFIC LIPID-TRANSFER PROTEIN-LIKE 2"/>
    <property type="match status" value="1"/>
</dbReference>